<organism evidence="1 2">
    <name type="scientific">Morus notabilis</name>
    <dbReference type="NCBI Taxonomy" id="981085"/>
    <lineage>
        <taxon>Eukaryota</taxon>
        <taxon>Viridiplantae</taxon>
        <taxon>Streptophyta</taxon>
        <taxon>Embryophyta</taxon>
        <taxon>Tracheophyta</taxon>
        <taxon>Spermatophyta</taxon>
        <taxon>Magnoliopsida</taxon>
        <taxon>eudicotyledons</taxon>
        <taxon>Gunneridae</taxon>
        <taxon>Pentapetalae</taxon>
        <taxon>rosids</taxon>
        <taxon>fabids</taxon>
        <taxon>Rosales</taxon>
        <taxon>Moraceae</taxon>
        <taxon>Moreae</taxon>
        <taxon>Morus</taxon>
    </lineage>
</organism>
<dbReference type="EMBL" id="KE346312">
    <property type="protein sequence ID" value="EXC32735.1"/>
    <property type="molecule type" value="Genomic_DNA"/>
</dbReference>
<dbReference type="AlphaFoldDB" id="W9S9W7"/>
<evidence type="ECO:0000313" key="1">
    <source>
        <dbReference type="EMBL" id="EXC32735.1"/>
    </source>
</evidence>
<evidence type="ECO:0000313" key="2">
    <source>
        <dbReference type="Proteomes" id="UP000030645"/>
    </source>
</evidence>
<proteinExistence type="predicted"/>
<gene>
    <name evidence="1" type="ORF">L484_019848</name>
</gene>
<name>W9S9W7_9ROSA</name>
<protein>
    <submittedName>
        <fullName evidence="1">Uncharacterized protein</fullName>
    </submittedName>
</protein>
<reference evidence="2" key="1">
    <citation type="submission" date="2013-01" db="EMBL/GenBank/DDBJ databases">
        <title>Draft Genome Sequence of a Mulberry Tree, Morus notabilis C.K. Schneid.</title>
        <authorList>
            <person name="He N."/>
            <person name="Zhao S."/>
        </authorList>
    </citation>
    <scope>NUCLEOTIDE SEQUENCE</scope>
</reference>
<dbReference type="Proteomes" id="UP000030645">
    <property type="component" value="Unassembled WGS sequence"/>
</dbReference>
<sequence length="92" mass="10499">MSELNNPKCDGESIVGAYRQVLRRSLDYVIREVTTAVSSSLMELEGERGIHHRWGDPGPCHHEPWRQTPGRVLRRICHYSSARDVTTVVKTL</sequence>
<accession>W9S9W7</accession>
<keyword evidence="2" id="KW-1185">Reference proteome</keyword>